<proteinExistence type="inferred from homology"/>
<dbReference type="InterPro" id="IPR049874">
    <property type="entry name" value="ROK_cs"/>
</dbReference>
<sequence>MSAGPGGTPNAPTRSALLHATTRAALLDVIRGAGNISRVDLTRATGLTGATISTVVRRLIDDGLVVETGRAESTGGKPAVLLALAPDSRYAVGADLDHSGITYVLSNLGGAIVGRWRRPGFGMESPAEVVERIGTELTTFMAQVGVDPDRIVGLGVVAPGPLAGAAAVAGAPAGLEAWSTYPLADALRRTVTLPVMLENDATAAAVGEYWTRSTESSSCFAAVYMGTGIGAGVMVNGDVYRGASSNTGEIGHLCVDADGPECWCGSRGCVEVLAGPAAVVAAAREAGMDLRGIGVAEDFATVAREAMVGDPRAVAIIQRSARYIALAIHGLANLMDLDRIILTGPAFAQAGSLYVPAIRTQLERGFFARTSHAVEVVISTHAAEAAAVGGAALVLQSELAPRASSTHTAISGRAVSHGLRQSGPGSVPWG</sequence>
<evidence type="ECO:0000313" key="4">
    <source>
        <dbReference type="EMBL" id="MDM7829863.1"/>
    </source>
</evidence>
<name>A0ABT7S2L8_9CELL</name>
<dbReference type="PROSITE" id="PS01125">
    <property type="entry name" value="ROK"/>
    <property type="match status" value="1"/>
</dbReference>
<dbReference type="PANTHER" id="PTHR18964">
    <property type="entry name" value="ROK (REPRESSOR, ORF, KINASE) FAMILY"/>
    <property type="match status" value="1"/>
</dbReference>
<dbReference type="RefSeq" id="WP_289444293.1">
    <property type="nucleotide sequence ID" value="NZ_JAUCGR010000001.1"/>
</dbReference>
<dbReference type="PANTHER" id="PTHR18964:SF173">
    <property type="entry name" value="GLUCOKINASE"/>
    <property type="match status" value="1"/>
</dbReference>
<dbReference type="InterPro" id="IPR036390">
    <property type="entry name" value="WH_DNA-bd_sf"/>
</dbReference>
<dbReference type="Gene3D" id="3.30.420.40">
    <property type="match status" value="2"/>
</dbReference>
<gene>
    <name evidence="4" type="ORF">QRT05_00835</name>
</gene>
<comment type="similarity">
    <text evidence="1">Belongs to the ROK (NagC/XylR) family.</text>
</comment>
<dbReference type="InterPro" id="IPR000835">
    <property type="entry name" value="HTH_MarR-typ"/>
</dbReference>
<reference evidence="4 5" key="1">
    <citation type="submission" date="2023-06" db="EMBL/GenBank/DDBJ databases">
        <title>Cellulomonas sp. MW9 Whole genome sequence.</title>
        <authorList>
            <person name="Park S."/>
        </authorList>
    </citation>
    <scope>NUCLEOTIDE SEQUENCE [LARGE SCALE GENOMIC DNA]</scope>
    <source>
        <strain evidence="4 5">MW9</strain>
    </source>
</reference>
<comment type="caution">
    <text evidence="4">The sequence shown here is derived from an EMBL/GenBank/DDBJ whole genome shotgun (WGS) entry which is preliminary data.</text>
</comment>
<dbReference type="SUPFAM" id="SSF46785">
    <property type="entry name" value="Winged helix' DNA-binding domain"/>
    <property type="match status" value="1"/>
</dbReference>
<dbReference type="InterPro" id="IPR043129">
    <property type="entry name" value="ATPase_NBD"/>
</dbReference>
<dbReference type="Gene3D" id="1.10.10.10">
    <property type="entry name" value="Winged helix-like DNA-binding domain superfamily/Winged helix DNA-binding domain"/>
    <property type="match status" value="1"/>
</dbReference>
<dbReference type="InterPro" id="IPR000600">
    <property type="entry name" value="ROK"/>
</dbReference>
<dbReference type="InterPro" id="IPR036388">
    <property type="entry name" value="WH-like_DNA-bd_sf"/>
</dbReference>
<dbReference type="Pfam" id="PF00480">
    <property type="entry name" value="ROK"/>
    <property type="match status" value="1"/>
</dbReference>
<evidence type="ECO:0000256" key="1">
    <source>
        <dbReference type="ARBA" id="ARBA00006479"/>
    </source>
</evidence>
<dbReference type="Pfam" id="PF12802">
    <property type="entry name" value="MarR_2"/>
    <property type="match status" value="1"/>
</dbReference>
<evidence type="ECO:0000313" key="5">
    <source>
        <dbReference type="Proteomes" id="UP001321453"/>
    </source>
</evidence>
<keyword evidence="5" id="KW-1185">Reference proteome</keyword>
<dbReference type="SUPFAM" id="SSF53067">
    <property type="entry name" value="Actin-like ATPase domain"/>
    <property type="match status" value="1"/>
</dbReference>
<accession>A0ABT7S2L8</accession>
<dbReference type="Proteomes" id="UP001321453">
    <property type="component" value="Unassembled WGS sequence"/>
</dbReference>
<dbReference type="EMBL" id="JAUCGR010000001">
    <property type="protein sequence ID" value="MDM7829863.1"/>
    <property type="molecule type" value="Genomic_DNA"/>
</dbReference>
<evidence type="ECO:0000256" key="2">
    <source>
        <dbReference type="SAM" id="MobiDB-lite"/>
    </source>
</evidence>
<feature type="region of interest" description="Disordered" evidence="2">
    <location>
        <begin position="411"/>
        <end position="430"/>
    </location>
</feature>
<organism evidence="4 5">
    <name type="scientific">Cellulomonas edaphi</name>
    <dbReference type="NCBI Taxonomy" id="3053468"/>
    <lineage>
        <taxon>Bacteria</taxon>
        <taxon>Bacillati</taxon>
        <taxon>Actinomycetota</taxon>
        <taxon>Actinomycetes</taxon>
        <taxon>Micrococcales</taxon>
        <taxon>Cellulomonadaceae</taxon>
        <taxon>Cellulomonas</taxon>
    </lineage>
</organism>
<feature type="domain" description="HTH marR-type" evidence="3">
    <location>
        <begin position="23"/>
        <end position="68"/>
    </location>
</feature>
<protein>
    <submittedName>
        <fullName evidence="4">ROK family transcriptional regulator</fullName>
    </submittedName>
</protein>
<evidence type="ECO:0000259" key="3">
    <source>
        <dbReference type="Pfam" id="PF12802"/>
    </source>
</evidence>